<name>A0A2N9F0W9_FAGSY</name>
<reference evidence="3" key="1">
    <citation type="submission" date="2018-02" db="EMBL/GenBank/DDBJ databases">
        <authorList>
            <person name="Cohen D.B."/>
            <person name="Kent A.D."/>
        </authorList>
    </citation>
    <scope>NUCLEOTIDE SEQUENCE</scope>
</reference>
<dbReference type="Pfam" id="PF07727">
    <property type="entry name" value="RVT_2"/>
    <property type="match status" value="1"/>
</dbReference>
<dbReference type="InterPro" id="IPR013103">
    <property type="entry name" value="RVT_2"/>
</dbReference>
<organism evidence="3">
    <name type="scientific">Fagus sylvatica</name>
    <name type="common">Beechnut</name>
    <dbReference type="NCBI Taxonomy" id="28930"/>
    <lineage>
        <taxon>Eukaryota</taxon>
        <taxon>Viridiplantae</taxon>
        <taxon>Streptophyta</taxon>
        <taxon>Embryophyta</taxon>
        <taxon>Tracheophyta</taxon>
        <taxon>Spermatophyta</taxon>
        <taxon>Magnoliopsida</taxon>
        <taxon>eudicotyledons</taxon>
        <taxon>Gunneridae</taxon>
        <taxon>Pentapetalae</taxon>
        <taxon>rosids</taxon>
        <taxon>fabids</taxon>
        <taxon>Fagales</taxon>
        <taxon>Fagaceae</taxon>
        <taxon>Fagus</taxon>
    </lineage>
</organism>
<evidence type="ECO:0000313" key="3">
    <source>
        <dbReference type="EMBL" id="SPC84626.1"/>
    </source>
</evidence>
<accession>A0A2N9F0W9</accession>
<dbReference type="EMBL" id="OIVN01000724">
    <property type="protein sequence ID" value="SPC84626.1"/>
    <property type="molecule type" value="Genomic_DNA"/>
</dbReference>
<evidence type="ECO:0000259" key="2">
    <source>
        <dbReference type="Pfam" id="PF07727"/>
    </source>
</evidence>
<feature type="domain" description="Reverse transcriptase Ty1/copia-type" evidence="2">
    <location>
        <begin position="170"/>
        <end position="214"/>
    </location>
</feature>
<evidence type="ECO:0000256" key="1">
    <source>
        <dbReference type="SAM" id="MobiDB-lite"/>
    </source>
</evidence>
<gene>
    <name evidence="3" type="ORF">FSB_LOCUS12508</name>
</gene>
<feature type="region of interest" description="Disordered" evidence="1">
    <location>
        <begin position="1"/>
        <end position="20"/>
    </location>
</feature>
<sequence>MVISPSSHESSTITLGQCPNPTVSVPLPVTNLTASYTSPTEPNVSLLSPMPLLTGFNANPAPIPTAHAPTMPANLVPNTIPNTTSLSDNITSTAIPIPYIHISSVVPHPMQTRSKSMDEEFQALQKQGTWSLVPLTLSKNVVRCKWVYKLKTHSDGTIARYKARLVAKRQLDVKNAYLHGTLKEEVYMTQPQGYIDPIHPHYVCKLQKSIYGLQVTRTPSRLYINQANYAQDLLKKHNMLDCKPASSPSCPNTRLSLHDGDPLLDPHAYRSMVGALHYLTFTRLDISFAMHQLTQMPIGPGTQMIDVPHLVFLSTWATMPSPSQPRNKQLSLDTLLSQSIEHWPLPLLSSVGFDLFLKTWAFTSLISLFSSAIMSQPWPLPRIPSFMLEPSTSRLIFTLSENESFERILWSNSSLSWIN</sequence>
<proteinExistence type="predicted"/>
<protein>
    <recommendedName>
        <fullName evidence="2">Reverse transcriptase Ty1/copia-type domain-containing protein</fullName>
    </recommendedName>
</protein>
<dbReference type="AlphaFoldDB" id="A0A2N9F0W9"/>